<evidence type="ECO:0000313" key="10">
    <source>
        <dbReference type="EMBL" id="SHF05506.1"/>
    </source>
</evidence>
<keyword evidence="5" id="KW-0378">Hydrolase</keyword>
<dbReference type="GO" id="GO:0003723">
    <property type="term" value="F:RNA binding"/>
    <property type="evidence" value="ECO:0007669"/>
    <property type="project" value="UniProtKB-KW"/>
</dbReference>
<dbReference type="RefSeq" id="WP_027309034.1">
    <property type="nucleotide sequence ID" value="NZ_FQVG01000031.1"/>
</dbReference>
<evidence type="ECO:0000256" key="6">
    <source>
        <dbReference type="ARBA" id="ARBA00022884"/>
    </source>
</evidence>
<gene>
    <name evidence="10" type="ORF">SAMN02746091_01671</name>
</gene>
<evidence type="ECO:0000256" key="8">
    <source>
        <dbReference type="ARBA" id="ARBA00033183"/>
    </source>
</evidence>
<comment type="similarity">
    <text evidence="1">Belongs to the CRISPR-associated Csm3 family.</text>
</comment>
<feature type="domain" description="CRISPR type III-associated protein" evidence="9">
    <location>
        <begin position="17"/>
        <end position="236"/>
    </location>
</feature>
<evidence type="ECO:0000313" key="11">
    <source>
        <dbReference type="Proteomes" id="UP000184423"/>
    </source>
</evidence>
<dbReference type="AlphaFoldDB" id="A0A1M4YJD2"/>
<evidence type="ECO:0000256" key="1">
    <source>
        <dbReference type="ARBA" id="ARBA00006342"/>
    </source>
</evidence>
<name>A0A1M4YJD2_9CLOT</name>
<keyword evidence="3" id="KW-0540">Nuclease</keyword>
<evidence type="ECO:0000256" key="2">
    <source>
        <dbReference type="ARBA" id="ARBA00022150"/>
    </source>
</evidence>
<evidence type="ECO:0000256" key="3">
    <source>
        <dbReference type="ARBA" id="ARBA00022722"/>
    </source>
</evidence>
<dbReference type="InterPro" id="IPR005537">
    <property type="entry name" value="RAMP_III_fam"/>
</dbReference>
<dbReference type="Pfam" id="PF03787">
    <property type="entry name" value="RAMPs"/>
    <property type="match status" value="1"/>
</dbReference>
<dbReference type="PANTHER" id="PTHR35579">
    <property type="entry name" value="CRISPR SYSTEM CMS ENDORIBONUCLEASE CSM3"/>
    <property type="match status" value="1"/>
</dbReference>
<dbReference type="Proteomes" id="UP000184423">
    <property type="component" value="Unassembled WGS sequence"/>
</dbReference>
<dbReference type="NCBIfam" id="TIGR02582">
    <property type="entry name" value="cas7_TM1809"/>
    <property type="match status" value="1"/>
</dbReference>
<dbReference type="GO" id="GO:0051607">
    <property type="term" value="P:defense response to virus"/>
    <property type="evidence" value="ECO:0007669"/>
    <property type="project" value="UniProtKB-KW"/>
</dbReference>
<reference evidence="11" key="1">
    <citation type="submission" date="2016-11" db="EMBL/GenBank/DDBJ databases">
        <authorList>
            <person name="Varghese N."/>
            <person name="Submissions S."/>
        </authorList>
    </citation>
    <scope>NUCLEOTIDE SEQUENCE [LARGE SCALE GENOMIC DNA]</scope>
    <source>
        <strain evidence="11">DSM 10124</strain>
    </source>
</reference>
<keyword evidence="11" id="KW-1185">Reference proteome</keyword>
<keyword evidence="6" id="KW-0694">RNA-binding</keyword>
<evidence type="ECO:0000259" key="9">
    <source>
        <dbReference type="Pfam" id="PF03787"/>
    </source>
</evidence>
<dbReference type="GO" id="GO:0016787">
    <property type="term" value="F:hydrolase activity"/>
    <property type="evidence" value="ECO:0007669"/>
    <property type="project" value="UniProtKB-KW"/>
</dbReference>
<dbReference type="InterPro" id="IPR013412">
    <property type="entry name" value="CRISPR-assoc_RAMP_Csm3"/>
</dbReference>
<sequence>MGFNEIVLNGKYVIDAEIKLLTGLHIGTAGNSLDIGGVDNPVIKDVYGKPYIPGSSLKGKLRSLMEFYNNKLTIGNVAYSVYKNNGGDGSIRMHMCDKKDCIVCGLFGRNHGQHKIITNSNGAYVDRTFEEAVEPTRLIVRDAHLIDESITDEMKDNMDFEYTEVKFENNIDRITSAANPRQTERVPAGATFKCNFVVNVYNDDDKKYFEALLTAMKLLEDDYLGGQGSRGYGQVKFENIKIEYKGKNAYLGKEDKKVFGPFNSLNEVKLG</sequence>
<organism evidence="10 11">
    <name type="scientific">Caloramator proteoclasticus DSM 10124</name>
    <dbReference type="NCBI Taxonomy" id="1121262"/>
    <lineage>
        <taxon>Bacteria</taxon>
        <taxon>Bacillati</taxon>
        <taxon>Bacillota</taxon>
        <taxon>Clostridia</taxon>
        <taxon>Eubacteriales</taxon>
        <taxon>Clostridiaceae</taxon>
        <taxon>Caloramator</taxon>
    </lineage>
</organism>
<keyword evidence="7" id="KW-0051">Antiviral defense</keyword>
<evidence type="ECO:0000256" key="7">
    <source>
        <dbReference type="ARBA" id="ARBA00023118"/>
    </source>
</evidence>
<dbReference type="EMBL" id="FQVG01000031">
    <property type="protein sequence ID" value="SHF05506.1"/>
    <property type="molecule type" value="Genomic_DNA"/>
</dbReference>
<proteinExistence type="inferred from homology"/>
<dbReference type="PANTHER" id="PTHR35579:SF3">
    <property type="entry name" value="CRISPR SYSTEM CMS ENDORIBONUCLEASE CSM3"/>
    <property type="match status" value="1"/>
</dbReference>
<accession>A0A1M4YJD2</accession>
<protein>
    <recommendedName>
        <fullName evidence="2">CRISPR system Cms endoribonuclease Csm3</fullName>
    </recommendedName>
    <alternativeName>
        <fullName evidence="8">CRISPR type III A-associated RAMP protein Csm3</fullName>
    </alternativeName>
</protein>
<dbReference type="GO" id="GO:0004519">
    <property type="term" value="F:endonuclease activity"/>
    <property type="evidence" value="ECO:0007669"/>
    <property type="project" value="UniProtKB-KW"/>
</dbReference>
<evidence type="ECO:0000256" key="4">
    <source>
        <dbReference type="ARBA" id="ARBA00022759"/>
    </source>
</evidence>
<keyword evidence="4" id="KW-0255">Endonuclease</keyword>
<evidence type="ECO:0000256" key="5">
    <source>
        <dbReference type="ARBA" id="ARBA00022801"/>
    </source>
</evidence>
<dbReference type="InterPro" id="IPR052216">
    <property type="entry name" value="CRISPR_Csm3_endoribonuclease"/>
</dbReference>